<dbReference type="EMBL" id="JACHMF010000001">
    <property type="protein sequence ID" value="MBB4690871.1"/>
    <property type="molecule type" value="Genomic_DNA"/>
</dbReference>
<name>A0A7W7CLQ7_9ACTN</name>
<keyword evidence="2" id="KW-1185">Reference proteome</keyword>
<protein>
    <submittedName>
        <fullName evidence="1">Uncharacterized protein</fullName>
    </submittedName>
</protein>
<dbReference type="AlphaFoldDB" id="A0A7W7CLQ7"/>
<evidence type="ECO:0000313" key="2">
    <source>
        <dbReference type="Proteomes" id="UP000542742"/>
    </source>
</evidence>
<dbReference type="Proteomes" id="UP000542742">
    <property type="component" value="Unassembled WGS sequence"/>
</dbReference>
<sequence length="223" mass="24716">MSDTKIDVLVVRWYERRNTTIVRRWLDAAREHLPEAVPVRFGDTEPLRGRGGAEELQAAWARAAPLLFATGKKPVLGISMAGGGTDWPVKYGPTVVHSLTVATGPDDVRVKAFARAVASDDTFYTSASTAGGMTLDRNTLWGPAERREEPYLAPQGDWLGLPPTPPAWCLFGPDYAKLATYGEGSWVSERLRARLDETEPSRRQARKMPRGLRRSAWQLITGR</sequence>
<organism evidence="1 2">
    <name type="scientific">Paractinoplanes abujensis</name>
    <dbReference type="NCBI Taxonomy" id="882441"/>
    <lineage>
        <taxon>Bacteria</taxon>
        <taxon>Bacillati</taxon>
        <taxon>Actinomycetota</taxon>
        <taxon>Actinomycetes</taxon>
        <taxon>Micromonosporales</taxon>
        <taxon>Micromonosporaceae</taxon>
        <taxon>Paractinoplanes</taxon>
    </lineage>
</organism>
<evidence type="ECO:0000313" key="1">
    <source>
        <dbReference type="EMBL" id="MBB4690871.1"/>
    </source>
</evidence>
<reference evidence="1 2" key="1">
    <citation type="submission" date="2020-08" db="EMBL/GenBank/DDBJ databases">
        <title>Sequencing the genomes of 1000 actinobacteria strains.</title>
        <authorList>
            <person name="Klenk H.-P."/>
        </authorList>
    </citation>
    <scope>NUCLEOTIDE SEQUENCE [LARGE SCALE GENOMIC DNA]</scope>
    <source>
        <strain evidence="1 2">DSM 45518</strain>
    </source>
</reference>
<gene>
    <name evidence="1" type="ORF">BKA14_001019</name>
</gene>
<accession>A0A7W7CLQ7</accession>
<dbReference type="RefSeq" id="WP_184949774.1">
    <property type="nucleotide sequence ID" value="NZ_BOMC01000011.1"/>
</dbReference>
<comment type="caution">
    <text evidence="1">The sequence shown here is derived from an EMBL/GenBank/DDBJ whole genome shotgun (WGS) entry which is preliminary data.</text>
</comment>
<proteinExistence type="predicted"/>